<evidence type="ECO:0000256" key="4">
    <source>
        <dbReference type="SAM" id="SignalP"/>
    </source>
</evidence>
<keyword evidence="2" id="KW-0813">Transport</keyword>
<feature type="signal peptide" evidence="4">
    <location>
        <begin position="1"/>
        <end position="23"/>
    </location>
</feature>
<dbReference type="GO" id="GO:1901982">
    <property type="term" value="F:maltose binding"/>
    <property type="evidence" value="ECO:0007669"/>
    <property type="project" value="TreeGrafter"/>
</dbReference>
<gene>
    <name evidence="5" type="ORF">DFP94_101390</name>
</gene>
<dbReference type="GO" id="GO:0055052">
    <property type="term" value="C:ATP-binding cassette (ABC) transporter complex, substrate-binding subunit-containing"/>
    <property type="evidence" value="ECO:0007669"/>
    <property type="project" value="TreeGrafter"/>
</dbReference>
<dbReference type="EMBL" id="QPJW01000001">
    <property type="protein sequence ID" value="RCX22805.1"/>
    <property type="molecule type" value="Genomic_DNA"/>
</dbReference>
<dbReference type="SUPFAM" id="SSF53850">
    <property type="entry name" value="Periplasmic binding protein-like II"/>
    <property type="match status" value="1"/>
</dbReference>
<reference evidence="5 6" key="1">
    <citation type="submission" date="2018-07" db="EMBL/GenBank/DDBJ databases">
        <title>Genomic Encyclopedia of Type Strains, Phase III (KMG-III): the genomes of soil and plant-associated and newly described type strains.</title>
        <authorList>
            <person name="Whitman W."/>
        </authorList>
    </citation>
    <scope>NUCLEOTIDE SEQUENCE [LARGE SCALE GENOMIC DNA]</scope>
    <source>
        <strain evidence="5 6">CECT 8333</strain>
    </source>
</reference>
<evidence type="ECO:0000256" key="2">
    <source>
        <dbReference type="ARBA" id="ARBA00022448"/>
    </source>
</evidence>
<comment type="similarity">
    <text evidence="1">Belongs to the bacterial solute-binding protein 1 family.</text>
</comment>
<dbReference type="Pfam" id="PF13416">
    <property type="entry name" value="SBP_bac_8"/>
    <property type="match status" value="1"/>
</dbReference>
<evidence type="ECO:0000313" key="5">
    <source>
        <dbReference type="EMBL" id="RCX22805.1"/>
    </source>
</evidence>
<dbReference type="GO" id="GO:0015768">
    <property type="term" value="P:maltose transport"/>
    <property type="evidence" value="ECO:0007669"/>
    <property type="project" value="TreeGrafter"/>
</dbReference>
<proteinExistence type="inferred from homology"/>
<evidence type="ECO:0000256" key="3">
    <source>
        <dbReference type="ARBA" id="ARBA00022729"/>
    </source>
</evidence>
<dbReference type="PANTHER" id="PTHR30061">
    <property type="entry name" value="MALTOSE-BINDING PERIPLASMIC PROTEIN"/>
    <property type="match status" value="1"/>
</dbReference>
<sequence length="417" mass="46939">MKRKNHWVLFAILLLALINLSPSETSTLMKSEDQGEREPITPQNLEKEKAPGKISVAVQLPESDFSRLQQLNEEVADEYHIEVELSNLIAGKDYSTVRQELELGDSPDVLLLDNIWVRKFAAGGYLLPTESYYSGSLTGEVLSASLSQNEWNGYVWAVPMDADPYVWVYHSNKLKEMGTEFPSSANGWQELISTFIKQPTSPFLFALDFNDPYAAMSLMWQLTGQSKPPVSASLFKTTGELEAAVQQLDALRPFLKDFRESGEEEQTWSRLYSGEIPLALVRWSDANRHQNPNILIKYPDLEYSAGMWVEGRSFAVSARSNNKEAAGLWISAMTSQLQQRRWYELTGHLPVLKTMYYQASRNGLPSWIPASLVNGKGIPMPVGSGIPNLIEKYAALSSTFFYGKLNSKSYLNELNQL</sequence>
<dbReference type="Proteomes" id="UP000253090">
    <property type="component" value="Unassembled WGS sequence"/>
</dbReference>
<dbReference type="InterPro" id="IPR006059">
    <property type="entry name" value="SBP"/>
</dbReference>
<keyword evidence="6" id="KW-1185">Reference proteome</keyword>
<dbReference type="RefSeq" id="WP_114494758.1">
    <property type="nucleotide sequence ID" value="NZ_QPJW01000001.1"/>
</dbReference>
<keyword evidence="3 4" id="KW-0732">Signal</keyword>
<dbReference type="GO" id="GO:0042956">
    <property type="term" value="P:maltodextrin transmembrane transport"/>
    <property type="evidence" value="ECO:0007669"/>
    <property type="project" value="TreeGrafter"/>
</dbReference>
<dbReference type="AlphaFoldDB" id="A0A369BNZ7"/>
<dbReference type="PANTHER" id="PTHR30061:SF50">
    <property type="entry name" value="MALTOSE_MALTODEXTRIN-BINDING PERIPLASMIC PROTEIN"/>
    <property type="match status" value="1"/>
</dbReference>
<organism evidence="5 6">
    <name type="scientific">Fontibacillus phaseoli</name>
    <dbReference type="NCBI Taxonomy" id="1416533"/>
    <lineage>
        <taxon>Bacteria</taxon>
        <taxon>Bacillati</taxon>
        <taxon>Bacillota</taxon>
        <taxon>Bacilli</taxon>
        <taxon>Bacillales</taxon>
        <taxon>Paenibacillaceae</taxon>
        <taxon>Fontibacillus</taxon>
    </lineage>
</organism>
<name>A0A369BNZ7_9BACL</name>
<protein>
    <submittedName>
        <fullName evidence="5">ABC-type glycerol-3-phosphate transport system substrate-binding protein</fullName>
    </submittedName>
</protein>
<dbReference type="OrthoDB" id="2585476at2"/>
<evidence type="ECO:0000313" key="6">
    <source>
        <dbReference type="Proteomes" id="UP000253090"/>
    </source>
</evidence>
<dbReference type="Gene3D" id="3.40.190.10">
    <property type="entry name" value="Periplasmic binding protein-like II"/>
    <property type="match status" value="1"/>
</dbReference>
<accession>A0A369BNZ7</accession>
<comment type="caution">
    <text evidence="5">The sequence shown here is derived from an EMBL/GenBank/DDBJ whole genome shotgun (WGS) entry which is preliminary data.</text>
</comment>
<evidence type="ECO:0000256" key="1">
    <source>
        <dbReference type="ARBA" id="ARBA00008520"/>
    </source>
</evidence>
<feature type="chain" id="PRO_5039464950" evidence="4">
    <location>
        <begin position="24"/>
        <end position="417"/>
    </location>
</feature>